<dbReference type="SUPFAM" id="SSF48452">
    <property type="entry name" value="TPR-like"/>
    <property type="match status" value="1"/>
</dbReference>
<comment type="caution">
    <text evidence="2">The sequence shown here is derived from an EMBL/GenBank/DDBJ whole genome shotgun (WGS) entry which is preliminary data.</text>
</comment>
<dbReference type="RefSeq" id="WP_379785986.1">
    <property type="nucleotide sequence ID" value="NZ_JBHSMU010000016.1"/>
</dbReference>
<dbReference type="Proteomes" id="UP001596050">
    <property type="component" value="Unassembled WGS sequence"/>
</dbReference>
<organism evidence="2 3">
    <name type="scientific">Massilia niabensis</name>
    <dbReference type="NCBI Taxonomy" id="544910"/>
    <lineage>
        <taxon>Bacteria</taxon>
        <taxon>Pseudomonadati</taxon>
        <taxon>Pseudomonadota</taxon>
        <taxon>Betaproteobacteria</taxon>
        <taxon>Burkholderiales</taxon>
        <taxon>Oxalobacteraceae</taxon>
        <taxon>Telluria group</taxon>
        <taxon>Massilia</taxon>
    </lineage>
</organism>
<dbReference type="InterPro" id="IPR019734">
    <property type="entry name" value="TPR_rpt"/>
</dbReference>
<dbReference type="EMBL" id="JBHSMU010000016">
    <property type="protein sequence ID" value="MFC5462503.1"/>
    <property type="molecule type" value="Genomic_DNA"/>
</dbReference>
<keyword evidence="3" id="KW-1185">Reference proteome</keyword>
<accession>A0ABW0LCL0</accession>
<gene>
    <name evidence="2" type="ORF">ACFPN5_22085</name>
</gene>
<proteinExistence type="predicted"/>
<name>A0ABW0LCL0_9BURK</name>
<protein>
    <submittedName>
        <fullName evidence="2">Tetratricopeptide repeat protein</fullName>
    </submittedName>
</protein>
<dbReference type="InterPro" id="IPR011990">
    <property type="entry name" value="TPR-like_helical_dom_sf"/>
</dbReference>
<evidence type="ECO:0000313" key="2">
    <source>
        <dbReference type="EMBL" id="MFC5462503.1"/>
    </source>
</evidence>
<sequence length="441" mass="46672">MSHFRLARLCLLLAAVGLNTAPALMTSAHAQKAATPAAAPANNVRPELAKIFDPAQVQQFVAAKNVAELQNRITQAEALPNKTPYETYYTTRMKMVHASLAGNEAGVLASAEEVLKSGFEPKESQPKLMLAIADIQYKTKNYAGAIENLKRYEAAGGDMTTARPLLVRAQYLNKDYASAKTQLLQTVADAEKAGKAPTQEDLKLLLSAANETKDTAAYETTVQKLVAHYPSDDMWNEVIRVGVIKKPGFSQDNYMPVLRLQHAVTKTMREEDYVDLAESALRDGFPTEAKTVLDAGYSAGVLGKGGNAKAHDALRSRANKGAADDAKNIAAGEASATKSKSGAGLVNLGWAYVTMGQHDKGIGFIQQGIAKGGLKQPDEAKIRLAAAQAKAGRKDEAIKTFESVKAGGGLSDVARVWAMSLRQSGTAGASAAPAATGASAQ</sequence>
<feature type="chain" id="PRO_5045496347" evidence="1">
    <location>
        <begin position="31"/>
        <end position="441"/>
    </location>
</feature>
<evidence type="ECO:0000313" key="3">
    <source>
        <dbReference type="Proteomes" id="UP001596050"/>
    </source>
</evidence>
<feature type="signal peptide" evidence="1">
    <location>
        <begin position="1"/>
        <end position="30"/>
    </location>
</feature>
<keyword evidence="1" id="KW-0732">Signal</keyword>
<dbReference type="Gene3D" id="1.25.40.10">
    <property type="entry name" value="Tetratricopeptide repeat domain"/>
    <property type="match status" value="2"/>
</dbReference>
<reference evidence="3" key="1">
    <citation type="journal article" date="2019" name="Int. J. Syst. Evol. Microbiol.">
        <title>The Global Catalogue of Microorganisms (GCM) 10K type strain sequencing project: providing services to taxonomists for standard genome sequencing and annotation.</title>
        <authorList>
            <consortium name="The Broad Institute Genomics Platform"/>
            <consortium name="The Broad Institute Genome Sequencing Center for Infectious Disease"/>
            <person name="Wu L."/>
            <person name="Ma J."/>
        </authorList>
    </citation>
    <scope>NUCLEOTIDE SEQUENCE [LARGE SCALE GENOMIC DNA]</scope>
    <source>
        <strain evidence="3">KACC 12649</strain>
    </source>
</reference>
<dbReference type="Pfam" id="PF13174">
    <property type="entry name" value="TPR_6"/>
    <property type="match status" value="1"/>
</dbReference>
<evidence type="ECO:0000256" key="1">
    <source>
        <dbReference type="SAM" id="SignalP"/>
    </source>
</evidence>